<feature type="region of interest" description="Disordered" evidence="1">
    <location>
        <begin position="98"/>
        <end position="139"/>
    </location>
</feature>
<keyword evidence="3" id="KW-1185">Reference proteome</keyword>
<accession>A0ABS4X6F2</accession>
<evidence type="ECO:0000313" key="2">
    <source>
        <dbReference type="EMBL" id="MBP2384047.1"/>
    </source>
</evidence>
<feature type="compositionally biased region" description="Polar residues" evidence="1">
    <location>
        <begin position="103"/>
        <end position="114"/>
    </location>
</feature>
<organism evidence="2 3">
    <name type="scientific">Brachybacterium sacelli</name>
    <dbReference type="NCBI Taxonomy" id="173364"/>
    <lineage>
        <taxon>Bacteria</taxon>
        <taxon>Bacillati</taxon>
        <taxon>Actinomycetota</taxon>
        <taxon>Actinomycetes</taxon>
        <taxon>Micrococcales</taxon>
        <taxon>Dermabacteraceae</taxon>
        <taxon>Brachybacterium</taxon>
    </lineage>
</organism>
<name>A0ABS4X6F2_9MICO</name>
<reference evidence="2 3" key="1">
    <citation type="submission" date="2021-03" db="EMBL/GenBank/DDBJ databases">
        <title>Sequencing the genomes of 1000 actinobacteria strains.</title>
        <authorList>
            <person name="Klenk H.-P."/>
        </authorList>
    </citation>
    <scope>NUCLEOTIDE SEQUENCE [LARGE SCALE GENOMIC DNA]</scope>
    <source>
        <strain evidence="2 3">DSM 14566</strain>
    </source>
</reference>
<dbReference type="RefSeq" id="WP_209904936.1">
    <property type="nucleotide sequence ID" value="NZ_BAAAJW010000001.1"/>
</dbReference>
<feature type="compositionally biased region" description="Polar residues" evidence="1">
    <location>
        <begin position="17"/>
        <end position="35"/>
    </location>
</feature>
<evidence type="ECO:0000256" key="1">
    <source>
        <dbReference type="SAM" id="MobiDB-lite"/>
    </source>
</evidence>
<dbReference type="Proteomes" id="UP001519290">
    <property type="component" value="Unassembled WGS sequence"/>
</dbReference>
<evidence type="ECO:0000313" key="3">
    <source>
        <dbReference type="Proteomes" id="UP001519290"/>
    </source>
</evidence>
<feature type="region of interest" description="Disordered" evidence="1">
    <location>
        <begin position="1"/>
        <end position="74"/>
    </location>
</feature>
<feature type="compositionally biased region" description="Basic and acidic residues" evidence="1">
    <location>
        <begin position="117"/>
        <end position="128"/>
    </location>
</feature>
<protein>
    <recommendedName>
        <fullName evidence="4">Cation-transporting ATPase</fullName>
    </recommendedName>
</protein>
<proteinExistence type="predicted"/>
<dbReference type="EMBL" id="JAGIOD010000002">
    <property type="protein sequence ID" value="MBP2384047.1"/>
    <property type="molecule type" value="Genomic_DNA"/>
</dbReference>
<sequence>MSTFDRLAGMARKALDSRTTSRPTGSDARSGSGSDWRSMVRGAADAITGEGDRRPAPGRRPATASGPVPEEDRRAIARYDYLVRTAEPDQLERVHREAFERLTPQQRTQLTASMRSELPESERPRTDAPQDLARSATRLGALDPRRLTRLLGRSGSSSTGAGTLAAGAAGAAGGLLGVVAGGAVATGIGSSLLQDAVGAGIDVDSLTAGMEADLGGFTEGFEGFTDDIGGSISDAGDQVSGLGLGDLFGR</sequence>
<evidence type="ECO:0008006" key="4">
    <source>
        <dbReference type="Google" id="ProtNLM"/>
    </source>
</evidence>
<gene>
    <name evidence="2" type="ORF">JOF43_004036</name>
</gene>
<comment type="caution">
    <text evidence="2">The sequence shown here is derived from an EMBL/GenBank/DDBJ whole genome shotgun (WGS) entry which is preliminary data.</text>
</comment>